<evidence type="ECO:0000256" key="1">
    <source>
        <dbReference type="ARBA" id="ARBA00003408"/>
    </source>
</evidence>
<feature type="transmembrane region" description="Helical" evidence="13">
    <location>
        <begin position="101"/>
        <end position="124"/>
    </location>
</feature>
<evidence type="ECO:0000256" key="7">
    <source>
        <dbReference type="ARBA" id="ARBA00022475"/>
    </source>
</evidence>
<feature type="transmembrane region" description="Helical" evidence="13">
    <location>
        <begin position="144"/>
        <end position="163"/>
    </location>
</feature>
<comment type="caution">
    <text evidence="14">The sequence shown here is derived from an EMBL/GenBank/DDBJ whole genome shotgun (WGS) entry which is preliminary data.</text>
</comment>
<dbReference type="InterPro" id="IPR048279">
    <property type="entry name" value="MdtK-like"/>
</dbReference>
<feature type="transmembrane region" description="Helical" evidence="13">
    <location>
        <begin position="391"/>
        <end position="410"/>
    </location>
</feature>
<feature type="transmembrane region" description="Helical" evidence="13">
    <location>
        <begin position="416"/>
        <end position="437"/>
    </location>
</feature>
<feature type="transmembrane region" description="Helical" evidence="13">
    <location>
        <begin position="250"/>
        <end position="271"/>
    </location>
</feature>
<dbReference type="CDD" id="cd13136">
    <property type="entry name" value="MATE_DinF_like"/>
    <property type="match status" value="1"/>
</dbReference>
<dbReference type="GO" id="GO:0042910">
    <property type="term" value="F:xenobiotic transmembrane transporter activity"/>
    <property type="evidence" value="ECO:0007669"/>
    <property type="project" value="InterPro"/>
</dbReference>
<evidence type="ECO:0000256" key="11">
    <source>
        <dbReference type="ARBA" id="ARBA00023136"/>
    </source>
</evidence>
<evidence type="ECO:0000256" key="12">
    <source>
        <dbReference type="ARBA" id="ARBA00031636"/>
    </source>
</evidence>
<evidence type="ECO:0000313" key="15">
    <source>
        <dbReference type="Proteomes" id="UP000550354"/>
    </source>
</evidence>
<keyword evidence="7" id="KW-1003">Cell membrane</keyword>
<feature type="transmembrane region" description="Helical" evidence="13">
    <location>
        <begin position="21"/>
        <end position="43"/>
    </location>
</feature>
<dbReference type="NCBIfam" id="TIGR00797">
    <property type="entry name" value="matE"/>
    <property type="match status" value="1"/>
</dbReference>
<protein>
    <recommendedName>
        <fullName evidence="4">Probable multidrug resistance protein NorM</fullName>
    </recommendedName>
    <alternativeName>
        <fullName evidence="12">Multidrug-efflux transporter</fullName>
    </alternativeName>
</protein>
<keyword evidence="9 13" id="KW-1133">Transmembrane helix</keyword>
<evidence type="ECO:0000256" key="2">
    <source>
        <dbReference type="ARBA" id="ARBA00004651"/>
    </source>
</evidence>
<comment type="function">
    <text evidence="1">Multidrug efflux pump.</text>
</comment>
<evidence type="ECO:0000256" key="3">
    <source>
        <dbReference type="ARBA" id="ARBA00010199"/>
    </source>
</evidence>
<comment type="similarity">
    <text evidence="3">Belongs to the multi antimicrobial extrusion (MATE) (TC 2.A.66.1) family.</text>
</comment>
<dbReference type="InterPro" id="IPR044644">
    <property type="entry name" value="DinF-like"/>
</dbReference>
<feature type="transmembrane region" description="Helical" evidence="13">
    <location>
        <begin position="277"/>
        <end position="303"/>
    </location>
</feature>
<dbReference type="Pfam" id="PF01554">
    <property type="entry name" value="MatE"/>
    <property type="match status" value="2"/>
</dbReference>
<proteinExistence type="inferred from homology"/>
<dbReference type="Proteomes" id="UP000550354">
    <property type="component" value="Unassembled WGS sequence"/>
</dbReference>
<evidence type="ECO:0000256" key="13">
    <source>
        <dbReference type="SAM" id="Phobius"/>
    </source>
</evidence>
<keyword evidence="15" id="KW-1185">Reference proteome</keyword>
<dbReference type="GO" id="GO:0005886">
    <property type="term" value="C:plasma membrane"/>
    <property type="evidence" value="ECO:0007669"/>
    <property type="project" value="UniProtKB-SubCell"/>
</dbReference>
<keyword evidence="5" id="KW-0813">Transport</keyword>
<dbReference type="AlphaFoldDB" id="A0A838XC93"/>
<evidence type="ECO:0000256" key="10">
    <source>
        <dbReference type="ARBA" id="ARBA00023065"/>
    </source>
</evidence>
<keyword evidence="6" id="KW-0050">Antiport</keyword>
<feature type="transmembrane region" description="Helical" evidence="13">
    <location>
        <begin position="175"/>
        <end position="196"/>
    </location>
</feature>
<evidence type="ECO:0000256" key="4">
    <source>
        <dbReference type="ARBA" id="ARBA00020268"/>
    </source>
</evidence>
<feature type="transmembrane region" description="Helical" evidence="13">
    <location>
        <begin position="358"/>
        <end position="379"/>
    </location>
</feature>
<gene>
    <name evidence="14" type="ORF">H1W00_03505</name>
</gene>
<sequence length="451" mass="46937">MSINPPHSSQEYRRPVRNASLDRRILAITVPAFAALICEPLMLMADTAIVGHLGRAELAALGAASTILSTVVGLCVFLAYGSTATVARHQGAGDERRALEAALGGVWLALLIGMALGTLAALTARPLGAALASSDRVADLTADYLLVAAASIPAVLLVLAATGALRGVLDLRTPLVVMIIANVLNVVLTVALVYGADLGMRGAALGLVLAQWAAALALVGQVIRRSRHTHASARLRWPDVARAGRDGVPLLLRTLSLRAVLLLATLVAAGFGDASLAAHQIATTIVMLLAFALDAFAIAAQTLTGHSLGAGDAEETREVTRRVIAWGFGFGLAAGVLLAVSAPWVARAFSPDADVRAAAVPALLIVAAIQPLSGVVFVLDGVLIGAGDGVYLAWAGLVALLIYAPVALWIRETDAGFTWLWGAYALFQATRWVTLWVRQRGDRWLVLGAAR</sequence>
<reference evidence="14 15" key="1">
    <citation type="submission" date="2020-07" db="EMBL/GenBank/DDBJ databases">
        <title>Draft genome and description of Aeromicrobium phoceense strain Marseille-Q0843 isolated from healthy skin swab.</title>
        <authorList>
            <person name="Boxberger M."/>
            <person name="La Scola B."/>
        </authorList>
    </citation>
    <scope>NUCLEOTIDE SEQUENCE [LARGE SCALE GENOMIC DNA]</scope>
    <source>
        <strain evidence="14 15">Marseille-Q0843</strain>
    </source>
</reference>
<feature type="transmembrane region" description="Helical" evidence="13">
    <location>
        <begin position="323"/>
        <end position="346"/>
    </location>
</feature>
<dbReference type="EMBL" id="JACEOG010000001">
    <property type="protein sequence ID" value="MBA4607532.1"/>
    <property type="molecule type" value="Genomic_DNA"/>
</dbReference>
<dbReference type="InterPro" id="IPR050222">
    <property type="entry name" value="MATE_MdtK"/>
</dbReference>
<keyword evidence="10" id="KW-0406">Ion transport</keyword>
<dbReference type="GO" id="GO:0015297">
    <property type="term" value="F:antiporter activity"/>
    <property type="evidence" value="ECO:0007669"/>
    <property type="project" value="UniProtKB-KW"/>
</dbReference>
<evidence type="ECO:0000256" key="6">
    <source>
        <dbReference type="ARBA" id="ARBA00022449"/>
    </source>
</evidence>
<feature type="transmembrane region" description="Helical" evidence="13">
    <location>
        <begin position="202"/>
        <end position="223"/>
    </location>
</feature>
<dbReference type="PANTHER" id="PTHR43298:SF2">
    <property type="entry name" value="FMN_FAD EXPORTER YEEO-RELATED"/>
    <property type="match status" value="1"/>
</dbReference>
<feature type="transmembrane region" description="Helical" evidence="13">
    <location>
        <begin position="58"/>
        <end position="80"/>
    </location>
</feature>
<dbReference type="PIRSF" id="PIRSF006603">
    <property type="entry name" value="DinF"/>
    <property type="match status" value="1"/>
</dbReference>
<keyword evidence="8 13" id="KW-0812">Transmembrane</keyword>
<organism evidence="14 15">
    <name type="scientific">Aeromicrobium phoceense</name>
    <dbReference type="NCBI Taxonomy" id="2754045"/>
    <lineage>
        <taxon>Bacteria</taxon>
        <taxon>Bacillati</taxon>
        <taxon>Actinomycetota</taxon>
        <taxon>Actinomycetes</taxon>
        <taxon>Propionibacteriales</taxon>
        <taxon>Nocardioidaceae</taxon>
        <taxon>Aeromicrobium</taxon>
    </lineage>
</organism>
<evidence type="ECO:0000256" key="9">
    <source>
        <dbReference type="ARBA" id="ARBA00022989"/>
    </source>
</evidence>
<keyword evidence="11 13" id="KW-0472">Membrane</keyword>
<evidence type="ECO:0000256" key="5">
    <source>
        <dbReference type="ARBA" id="ARBA00022448"/>
    </source>
</evidence>
<name>A0A838XC93_9ACTN</name>
<dbReference type="PANTHER" id="PTHR43298">
    <property type="entry name" value="MULTIDRUG RESISTANCE PROTEIN NORM-RELATED"/>
    <property type="match status" value="1"/>
</dbReference>
<accession>A0A838XC93</accession>
<comment type="subcellular location">
    <subcellularLocation>
        <location evidence="2">Cell membrane</location>
        <topology evidence="2">Multi-pass membrane protein</topology>
    </subcellularLocation>
</comment>
<dbReference type="GO" id="GO:0006811">
    <property type="term" value="P:monoatomic ion transport"/>
    <property type="evidence" value="ECO:0007669"/>
    <property type="project" value="UniProtKB-KW"/>
</dbReference>
<dbReference type="InterPro" id="IPR002528">
    <property type="entry name" value="MATE_fam"/>
</dbReference>
<evidence type="ECO:0000256" key="8">
    <source>
        <dbReference type="ARBA" id="ARBA00022692"/>
    </source>
</evidence>
<evidence type="ECO:0000313" key="14">
    <source>
        <dbReference type="EMBL" id="MBA4607532.1"/>
    </source>
</evidence>